<comment type="caution">
    <text evidence="1">The sequence shown here is derived from an EMBL/GenBank/DDBJ whole genome shotgun (WGS) entry which is preliminary data.</text>
</comment>
<sequence>MEWPLVIEVALEVPTGNDLLGGGRFAHWAKKKAMREQWSQMIAAKLGVRKLKQLQKFVQSNRPVMKIHFACHRKHSLKMDNLVAGLKPVRDCLVIPDKAHPDGLGIIVYDSMKWLQEEFPTLVLVPRGMRGFTRIEISPVEVV</sequence>
<dbReference type="EMBL" id="LAZR01067021">
    <property type="protein sequence ID" value="KKK52426.1"/>
    <property type="molecule type" value="Genomic_DNA"/>
</dbReference>
<reference evidence="1" key="1">
    <citation type="journal article" date="2015" name="Nature">
        <title>Complex archaea that bridge the gap between prokaryotes and eukaryotes.</title>
        <authorList>
            <person name="Spang A."/>
            <person name="Saw J.H."/>
            <person name="Jorgensen S.L."/>
            <person name="Zaremba-Niedzwiedzka K."/>
            <person name="Martijn J."/>
            <person name="Lind A.E."/>
            <person name="van Eijk R."/>
            <person name="Schleper C."/>
            <person name="Guy L."/>
            <person name="Ettema T.J."/>
        </authorList>
    </citation>
    <scope>NUCLEOTIDE SEQUENCE</scope>
</reference>
<dbReference type="AlphaFoldDB" id="A0A0F8YWQ6"/>
<accession>A0A0F8YWQ6</accession>
<name>A0A0F8YWQ6_9ZZZZ</name>
<gene>
    <name evidence="1" type="ORF">LCGC14_3105070</name>
</gene>
<evidence type="ECO:0000313" key="1">
    <source>
        <dbReference type="EMBL" id="KKK52426.1"/>
    </source>
</evidence>
<protein>
    <submittedName>
        <fullName evidence="1">Uncharacterized protein</fullName>
    </submittedName>
</protein>
<proteinExistence type="predicted"/>
<organism evidence="1">
    <name type="scientific">marine sediment metagenome</name>
    <dbReference type="NCBI Taxonomy" id="412755"/>
    <lineage>
        <taxon>unclassified sequences</taxon>
        <taxon>metagenomes</taxon>
        <taxon>ecological metagenomes</taxon>
    </lineage>
</organism>